<name>A0AAD7SFX3_9TELE</name>
<dbReference type="AlphaFoldDB" id="A0AAD7SFX3"/>
<evidence type="ECO:0000259" key="5">
    <source>
        <dbReference type="PROSITE" id="PS51082"/>
    </source>
</evidence>
<feature type="compositionally biased region" description="Pro residues" evidence="4">
    <location>
        <begin position="672"/>
        <end position="684"/>
    </location>
</feature>
<evidence type="ECO:0000256" key="1">
    <source>
        <dbReference type="ARBA" id="ARBA00022737"/>
    </source>
</evidence>
<keyword evidence="1" id="KW-0677">Repeat</keyword>
<evidence type="ECO:0000313" key="7">
    <source>
        <dbReference type="Proteomes" id="UP001221898"/>
    </source>
</evidence>
<evidence type="ECO:0000256" key="3">
    <source>
        <dbReference type="SAM" id="Coils"/>
    </source>
</evidence>
<dbReference type="SMART" id="SM00246">
    <property type="entry name" value="WH2"/>
    <property type="match status" value="1"/>
</dbReference>
<dbReference type="GO" id="GO:0005737">
    <property type="term" value="C:cytoplasm"/>
    <property type="evidence" value="ECO:0007669"/>
    <property type="project" value="TreeGrafter"/>
</dbReference>
<dbReference type="PANTHER" id="PTHR24153:SF14">
    <property type="entry name" value="ESPIN"/>
    <property type="match status" value="1"/>
</dbReference>
<dbReference type="GO" id="GO:0051015">
    <property type="term" value="F:actin filament binding"/>
    <property type="evidence" value="ECO:0007669"/>
    <property type="project" value="TreeGrafter"/>
</dbReference>
<feature type="coiled-coil region" evidence="3">
    <location>
        <begin position="202"/>
        <end position="229"/>
    </location>
</feature>
<accession>A0AAD7SFX3</accession>
<organism evidence="6 7">
    <name type="scientific">Aldrovandia affinis</name>
    <dbReference type="NCBI Taxonomy" id="143900"/>
    <lineage>
        <taxon>Eukaryota</taxon>
        <taxon>Metazoa</taxon>
        <taxon>Chordata</taxon>
        <taxon>Craniata</taxon>
        <taxon>Vertebrata</taxon>
        <taxon>Euteleostomi</taxon>
        <taxon>Actinopterygii</taxon>
        <taxon>Neopterygii</taxon>
        <taxon>Teleostei</taxon>
        <taxon>Notacanthiformes</taxon>
        <taxon>Halosauridae</taxon>
        <taxon>Aldrovandia</taxon>
    </lineage>
</organism>
<keyword evidence="7" id="KW-1185">Reference proteome</keyword>
<gene>
    <name evidence="6" type="ORF">AAFF_G00394700</name>
</gene>
<reference evidence="6" key="1">
    <citation type="journal article" date="2023" name="Science">
        <title>Genome structures resolve the early diversification of teleost fishes.</title>
        <authorList>
            <person name="Parey E."/>
            <person name="Louis A."/>
            <person name="Montfort J."/>
            <person name="Bouchez O."/>
            <person name="Roques C."/>
            <person name="Iampietro C."/>
            <person name="Lluch J."/>
            <person name="Castinel A."/>
            <person name="Donnadieu C."/>
            <person name="Desvignes T."/>
            <person name="Floi Bucao C."/>
            <person name="Jouanno E."/>
            <person name="Wen M."/>
            <person name="Mejri S."/>
            <person name="Dirks R."/>
            <person name="Jansen H."/>
            <person name="Henkel C."/>
            <person name="Chen W.J."/>
            <person name="Zahm M."/>
            <person name="Cabau C."/>
            <person name="Klopp C."/>
            <person name="Thompson A.W."/>
            <person name="Robinson-Rechavi M."/>
            <person name="Braasch I."/>
            <person name="Lecointre G."/>
            <person name="Bobe J."/>
            <person name="Postlethwait J.H."/>
            <person name="Berthelot C."/>
            <person name="Roest Crollius H."/>
            <person name="Guiguen Y."/>
        </authorList>
    </citation>
    <scope>NUCLEOTIDE SEQUENCE</scope>
    <source>
        <strain evidence="6">NC1722</strain>
    </source>
</reference>
<feature type="region of interest" description="Disordered" evidence="4">
    <location>
        <begin position="294"/>
        <end position="325"/>
    </location>
</feature>
<keyword evidence="2" id="KW-0040">ANK repeat</keyword>
<evidence type="ECO:0000313" key="6">
    <source>
        <dbReference type="EMBL" id="KAJ8400701.1"/>
    </source>
</evidence>
<feature type="region of interest" description="Disordered" evidence="4">
    <location>
        <begin position="405"/>
        <end position="455"/>
    </location>
</feature>
<dbReference type="InterPro" id="IPR003124">
    <property type="entry name" value="WH2_dom"/>
</dbReference>
<comment type="caution">
    <text evidence="6">The sequence shown here is derived from an EMBL/GenBank/DDBJ whole genome shotgun (WGS) entry which is preliminary data.</text>
</comment>
<protein>
    <recommendedName>
        <fullName evidence="5">WH2 domain-containing protein</fullName>
    </recommendedName>
</protein>
<feature type="domain" description="WH2" evidence="5">
    <location>
        <begin position="7"/>
        <end position="24"/>
    </location>
</feature>
<evidence type="ECO:0000256" key="4">
    <source>
        <dbReference type="SAM" id="MobiDB-lite"/>
    </source>
</evidence>
<dbReference type="InterPro" id="IPR052420">
    <property type="entry name" value="Espin/Espin-like"/>
</dbReference>
<feature type="compositionally biased region" description="Pro residues" evidence="4">
    <location>
        <begin position="70"/>
        <end position="91"/>
    </location>
</feature>
<feature type="compositionally biased region" description="Polar residues" evidence="4">
    <location>
        <begin position="23"/>
        <end position="47"/>
    </location>
</feature>
<feature type="compositionally biased region" description="Pro residues" evidence="4">
    <location>
        <begin position="431"/>
        <end position="447"/>
    </location>
</feature>
<dbReference type="EMBL" id="JAINUG010000075">
    <property type="protein sequence ID" value="KAJ8400701.1"/>
    <property type="molecule type" value="Genomic_DNA"/>
</dbReference>
<dbReference type="PANTHER" id="PTHR24153">
    <property type="entry name" value="ESPIN"/>
    <property type="match status" value="1"/>
</dbReference>
<dbReference type="Proteomes" id="UP001221898">
    <property type="component" value="Unassembled WGS sequence"/>
</dbReference>
<dbReference type="GO" id="GO:0051017">
    <property type="term" value="P:actin filament bundle assembly"/>
    <property type="evidence" value="ECO:0007669"/>
    <property type="project" value="TreeGrafter"/>
</dbReference>
<proteinExistence type="predicted"/>
<feature type="compositionally biased region" description="Polar residues" evidence="4">
    <location>
        <begin position="307"/>
        <end position="321"/>
    </location>
</feature>
<dbReference type="PROSITE" id="PS51082">
    <property type="entry name" value="WH2"/>
    <property type="match status" value="1"/>
</dbReference>
<feature type="region of interest" description="Disordered" evidence="4">
    <location>
        <begin position="1"/>
        <end position="98"/>
    </location>
</feature>
<feature type="region of interest" description="Disordered" evidence="4">
    <location>
        <begin position="658"/>
        <end position="748"/>
    </location>
</feature>
<keyword evidence="3" id="KW-0175">Coiled coil</keyword>
<feature type="compositionally biased region" description="Pro residues" evidence="4">
    <location>
        <begin position="710"/>
        <end position="722"/>
    </location>
</feature>
<evidence type="ECO:0000256" key="2">
    <source>
        <dbReference type="ARBA" id="ARBA00023043"/>
    </source>
</evidence>
<sequence>MMSPTGDNSELLAEIKAGKSLKPTPNSKGYTTGNHRNTSGNSIVDTRSTPRKSVEAPSTPRAAPLSQPHSLPPVAPPPVAPPPVAPPPPLPASTSCEKRHRAVNGSVDLGHVRSGSLVDVEALVPTHDEKGVPIPEWKRQVMVRKLQVKMQEEEDLKRKLAARGYSQSQDWHYSHTHNAILGPFGELMTEDDLIRIEHQIENLQVMHKVQAVEKELEQLERELTQLLPVSAALSHHQHFSVNPRQVHGQAEDLPEWCSKISTLLKNMAILLATLGGKEIDILDLVYSGYIQDERTDPRADPAPPTVPNSASLNIGRSQSFSTREDVEREIKQCGVSVKNLKANYELQSQPPAEDSAGRVYRRKMSLPVGSEPAGHRAEPILEEDYVFSSEDVHWSCGNGPLPSDATGATVNGGEAVTAPPYVPPVSALPENPDPPPQAQPEDPPGQPSQPTRSLEVQTDLSYMQEWTDLRKERIVFLFLEHWRKYTFASAVKPRFPGRQGSAGSEGSGAEGSLQSEDEQLIYLMKERQVVGNLICHWRTIFSQVPSRQIRRLSRAQIIYWPEHFLPHVNGTPVAYDSLTLDLFMLGYFQLLEMTMTRGERKFRHLLCFEMFDRLGTHSWELIRQFHREVMAELEAGRRDWADGFEDIKQRYFGDAVEEGAGGVSPQKLPATAPDPPVQPGPAPLPVQDGKESLCDPAPVPMQERKDSPCDPAPAPAPAPIPIPIQDSACDPPLAPAPAPAPVQDREDSPCDPAPLLVQERKESLCDPAPLLEQNTAVGLGEETTHIPLTRKDSIQVISELGEFSNEEICRYIDRSFSFWKEKEAELFDL</sequence>